<accession>A0A1Y1YJI5</accession>
<evidence type="ECO:0000256" key="4">
    <source>
        <dbReference type="ARBA" id="ARBA00023136"/>
    </source>
</evidence>
<dbReference type="AlphaFoldDB" id="A0A1Y1YJI5"/>
<organism evidence="6 7">
    <name type="scientific">Basidiobolus meristosporus CBS 931.73</name>
    <dbReference type="NCBI Taxonomy" id="1314790"/>
    <lineage>
        <taxon>Eukaryota</taxon>
        <taxon>Fungi</taxon>
        <taxon>Fungi incertae sedis</taxon>
        <taxon>Zoopagomycota</taxon>
        <taxon>Entomophthoromycotina</taxon>
        <taxon>Basidiobolomycetes</taxon>
        <taxon>Basidiobolales</taxon>
        <taxon>Basidiobolaceae</taxon>
        <taxon>Basidiobolus</taxon>
    </lineage>
</organism>
<feature type="transmembrane region" description="Helical" evidence="5">
    <location>
        <begin position="21"/>
        <end position="40"/>
    </location>
</feature>
<dbReference type="InterPro" id="IPR051617">
    <property type="entry name" value="UNC-93-like_regulator"/>
</dbReference>
<dbReference type="FunCoup" id="A0A1Y1YJI5">
    <property type="interactions" value="2"/>
</dbReference>
<evidence type="ECO:0000256" key="2">
    <source>
        <dbReference type="ARBA" id="ARBA00022692"/>
    </source>
</evidence>
<evidence type="ECO:0000313" key="7">
    <source>
        <dbReference type="Proteomes" id="UP000193498"/>
    </source>
</evidence>
<feature type="transmembrane region" description="Helical" evidence="5">
    <location>
        <begin position="150"/>
        <end position="170"/>
    </location>
</feature>
<dbReference type="SUPFAM" id="SSF103473">
    <property type="entry name" value="MFS general substrate transporter"/>
    <property type="match status" value="1"/>
</dbReference>
<dbReference type="InParanoid" id="A0A1Y1YJI5"/>
<feature type="transmembrane region" description="Helical" evidence="5">
    <location>
        <begin position="182"/>
        <end position="202"/>
    </location>
</feature>
<feature type="transmembrane region" description="Helical" evidence="5">
    <location>
        <begin position="275"/>
        <end position="292"/>
    </location>
</feature>
<evidence type="ECO:0000256" key="3">
    <source>
        <dbReference type="ARBA" id="ARBA00022989"/>
    </source>
</evidence>
<dbReference type="GO" id="GO:0016020">
    <property type="term" value="C:membrane"/>
    <property type="evidence" value="ECO:0007669"/>
    <property type="project" value="UniProtKB-SubCell"/>
</dbReference>
<feature type="transmembrane region" description="Helical" evidence="5">
    <location>
        <begin position="86"/>
        <end position="104"/>
    </location>
</feature>
<keyword evidence="3 5" id="KW-1133">Transmembrane helix</keyword>
<evidence type="ECO:0000256" key="1">
    <source>
        <dbReference type="ARBA" id="ARBA00004141"/>
    </source>
</evidence>
<evidence type="ECO:0000313" key="6">
    <source>
        <dbReference type="EMBL" id="ORX98169.1"/>
    </source>
</evidence>
<comment type="caution">
    <text evidence="6">The sequence shown here is derived from an EMBL/GenBank/DDBJ whole genome shotgun (WGS) entry which is preliminary data.</text>
</comment>
<feature type="transmembrane region" description="Helical" evidence="5">
    <location>
        <begin position="354"/>
        <end position="376"/>
    </location>
</feature>
<evidence type="ECO:0008006" key="8">
    <source>
        <dbReference type="Google" id="ProtNLM"/>
    </source>
</evidence>
<feature type="transmembrane region" description="Helical" evidence="5">
    <location>
        <begin position="414"/>
        <end position="436"/>
    </location>
</feature>
<gene>
    <name evidence="6" type="ORF">K493DRAFT_300089</name>
</gene>
<keyword evidence="4 5" id="KW-0472">Membrane</keyword>
<protein>
    <recommendedName>
        <fullName evidence="8">MFS general substrate transporter</fullName>
    </recommendedName>
</protein>
<dbReference type="PANTHER" id="PTHR23294">
    <property type="entry name" value="ET TRANSLATION PRODUCT-RELATED"/>
    <property type="match status" value="1"/>
</dbReference>
<reference evidence="6 7" key="1">
    <citation type="submission" date="2016-07" db="EMBL/GenBank/DDBJ databases">
        <title>Pervasive Adenine N6-methylation of Active Genes in Fungi.</title>
        <authorList>
            <consortium name="DOE Joint Genome Institute"/>
            <person name="Mondo S.J."/>
            <person name="Dannebaum R.O."/>
            <person name="Kuo R.C."/>
            <person name="Labutti K."/>
            <person name="Haridas S."/>
            <person name="Kuo A."/>
            <person name="Salamov A."/>
            <person name="Ahrendt S.R."/>
            <person name="Lipzen A."/>
            <person name="Sullivan W."/>
            <person name="Andreopoulos W.B."/>
            <person name="Clum A."/>
            <person name="Lindquist E."/>
            <person name="Daum C."/>
            <person name="Ramamoorthy G.K."/>
            <person name="Gryganskyi A."/>
            <person name="Culley D."/>
            <person name="Magnuson J.K."/>
            <person name="James T.Y."/>
            <person name="O'Malley M.A."/>
            <person name="Stajich J.E."/>
            <person name="Spatafora J.W."/>
            <person name="Visel A."/>
            <person name="Grigoriev I.V."/>
        </authorList>
    </citation>
    <scope>NUCLEOTIDE SEQUENCE [LARGE SCALE GENOMIC DNA]</scope>
    <source>
        <strain evidence="6 7">CBS 931.73</strain>
    </source>
</reference>
<feature type="transmembrane region" description="Helical" evidence="5">
    <location>
        <begin position="124"/>
        <end position="143"/>
    </location>
</feature>
<keyword evidence="2 5" id="KW-0812">Transmembrane</keyword>
<dbReference type="PANTHER" id="PTHR23294:SF59">
    <property type="entry name" value="UNC93-LIKE PROTEIN C922.05C"/>
    <property type="match status" value="1"/>
</dbReference>
<sequence>MKSFFNYDLSKVKIGNWRYNSPLTQVILIGFVCFCCPGMFNCINGMGAGGQMAGATATNGNVALYCTFAVFGVFGGAVYNTVGLRLCLLFGGFCYTLYAGSLLYMQKHSWTIDKVNYNTPGAEAFVITASAILGIGAGILWTAQGGRSVAIFWVIFNLGGVMGAWIPFGIEYNNPNGGSSYSTYVAFLCIMCVGAALGMMLLPPEKVIRDDGSRVQVDKFENALKEAKGILMLFMDKNMLLLTPISIASNWFYTYQFNCINGAMFDSRSNAFNNAFYWFFQMLGAMIIGSFLDSKRFSRRTRAIYGLLGVYACIMCVWGGGLGMQVQYSRYSLEHDGLAKHIDMLRDKKTFWPIWLLYSCYGLLDASTQSYAYWIMGAMTNDASMLARYGGYYKGIQSAGAAIAWRIDAVKAPFIAEFAIAWGLLVLAFPFTFYIAKNVTETSNADEEKADVKPVTAE</sequence>
<feature type="transmembrane region" description="Helical" evidence="5">
    <location>
        <begin position="238"/>
        <end position="255"/>
    </location>
</feature>
<evidence type="ECO:0000256" key="5">
    <source>
        <dbReference type="SAM" id="Phobius"/>
    </source>
</evidence>
<keyword evidence="7" id="KW-1185">Reference proteome</keyword>
<dbReference type="Proteomes" id="UP000193498">
    <property type="component" value="Unassembled WGS sequence"/>
</dbReference>
<dbReference type="OrthoDB" id="196103at2759"/>
<comment type="subcellular location">
    <subcellularLocation>
        <location evidence="1">Membrane</location>
        <topology evidence="1">Multi-pass membrane protein</topology>
    </subcellularLocation>
</comment>
<dbReference type="InterPro" id="IPR036259">
    <property type="entry name" value="MFS_trans_sf"/>
</dbReference>
<feature type="transmembrane region" description="Helical" evidence="5">
    <location>
        <begin position="304"/>
        <end position="324"/>
    </location>
</feature>
<name>A0A1Y1YJI5_9FUNG</name>
<proteinExistence type="predicted"/>
<feature type="transmembrane region" description="Helical" evidence="5">
    <location>
        <begin position="60"/>
        <end position="79"/>
    </location>
</feature>
<dbReference type="EMBL" id="MCFE01000119">
    <property type="protein sequence ID" value="ORX98169.1"/>
    <property type="molecule type" value="Genomic_DNA"/>
</dbReference>